<name>A0ACC2LH13_PERAE</name>
<keyword evidence="2" id="KW-1185">Reference proteome</keyword>
<comment type="caution">
    <text evidence="1">The sequence shown here is derived from an EMBL/GenBank/DDBJ whole genome shotgun (WGS) entry which is preliminary data.</text>
</comment>
<sequence>MRRPVGGHVDGRQESRDSLVMKAGPGRGGGPTAVCVDRGLRKIRVLSPYGDFSSVRARDEESFTPKRHVRAAHAAYSGCCRGFLRVAPAPDLFARFPVILCFQSKYRFVDDTIISVQWMN</sequence>
<organism evidence="1 2">
    <name type="scientific">Persea americana</name>
    <name type="common">Avocado</name>
    <dbReference type="NCBI Taxonomy" id="3435"/>
    <lineage>
        <taxon>Eukaryota</taxon>
        <taxon>Viridiplantae</taxon>
        <taxon>Streptophyta</taxon>
        <taxon>Embryophyta</taxon>
        <taxon>Tracheophyta</taxon>
        <taxon>Spermatophyta</taxon>
        <taxon>Magnoliopsida</taxon>
        <taxon>Magnoliidae</taxon>
        <taxon>Laurales</taxon>
        <taxon>Lauraceae</taxon>
        <taxon>Persea</taxon>
    </lineage>
</organism>
<proteinExistence type="predicted"/>
<reference evidence="1 2" key="1">
    <citation type="journal article" date="2022" name="Hortic Res">
        <title>A haplotype resolved chromosomal level avocado genome allows analysis of novel avocado genes.</title>
        <authorList>
            <person name="Nath O."/>
            <person name="Fletcher S.J."/>
            <person name="Hayward A."/>
            <person name="Shaw L.M."/>
            <person name="Masouleh A.K."/>
            <person name="Furtado A."/>
            <person name="Henry R.J."/>
            <person name="Mitter N."/>
        </authorList>
    </citation>
    <scope>NUCLEOTIDE SEQUENCE [LARGE SCALE GENOMIC DNA]</scope>
    <source>
        <strain evidence="2">cv. Hass</strain>
    </source>
</reference>
<gene>
    <name evidence="1" type="ORF">MRB53_026077</name>
</gene>
<accession>A0ACC2LH13</accession>
<protein>
    <submittedName>
        <fullName evidence="1">Uncharacterized protein</fullName>
    </submittedName>
</protein>
<dbReference type="EMBL" id="CM056816">
    <property type="protein sequence ID" value="KAJ8632741.1"/>
    <property type="molecule type" value="Genomic_DNA"/>
</dbReference>
<evidence type="ECO:0000313" key="2">
    <source>
        <dbReference type="Proteomes" id="UP001234297"/>
    </source>
</evidence>
<dbReference type="Proteomes" id="UP001234297">
    <property type="component" value="Chromosome 8"/>
</dbReference>
<evidence type="ECO:0000313" key="1">
    <source>
        <dbReference type="EMBL" id="KAJ8632741.1"/>
    </source>
</evidence>